<proteinExistence type="predicted"/>
<accession>A0AAV7UKF2</accession>
<evidence type="ECO:0000313" key="1">
    <source>
        <dbReference type="EMBL" id="KAJ1188484.1"/>
    </source>
</evidence>
<dbReference type="EMBL" id="JANPWB010000005">
    <property type="protein sequence ID" value="KAJ1188484.1"/>
    <property type="molecule type" value="Genomic_DNA"/>
</dbReference>
<gene>
    <name evidence="1" type="ORF">NDU88_005245</name>
</gene>
<evidence type="ECO:0000313" key="2">
    <source>
        <dbReference type="Proteomes" id="UP001066276"/>
    </source>
</evidence>
<dbReference type="Proteomes" id="UP001066276">
    <property type="component" value="Chromosome 3_1"/>
</dbReference>
<organism evidence="1 2">
    <name type="scientific">Pleurodeles waltl</name>
    <name type="common">Iberian ribbed newt</name>
    <dbReference type="NCBI Taxonomy" id="8319"/>
    <lineage>
        <taxon>Eukaryota</taxon>
        <taxon>Metazoa</taxon>
        <taxon>Chordata</taxon>
        <taxon>Craniata</taxon>
        <taxon>Vertebrata</taxon>
        <taxon>Euteleostomi</taxon>
        <taxon>Amphibia</taxon>
        <taxon>Batrachia</taxon>
        <taxon>Caudata</taxon>
        <taxon>Salamandroidea</taxon>
        <taxon>Salamandridae</taxon>
        <taxon>Pleurodelinae</taxon>
        <taxon>Pleurodeles</taxon>
    </lineage>
</organism>
<dbReference type="AlphaFoldDB" id="A0AAV7UKF2"/>
<name>A0AAV7UKF2_PLEWA</name>
<protein>
    <submittedName>
        <fullName evidence="1">Uncharacterized protein</fullName>
    </submittedName>
</protein>
<comment type="caution">
    <text evidence="1">The sequence shown here is derived from an EMBL/GenBank/DDBJ whole genome shotgun (WGS) entry which is preliminary data.</text>
</comment>
<sequence length="124" mass="13454">MGGPEPQLPAGHEAGVLRPAIVRTRWHIKESFGPCCVGRLILGLGGVLNHNYQQAMWRESRSQQPYMLGGAKGVIWALLHKKLDLGDSLGGLIYNYCVAGGPLPATVYAQKCIKESFVPALWNG</sequence>
<keyword evidence="2" id="KW-1185">Reference proteome</keyword>
<reference evidence="1" key="1">
    <citation type="journal article" date="2022" name="bioRxiv">
        <title>Sequencing and chromosome-scale assembly of the giantPleurodeles waltlgenome.</title>
        <authorList>
            <person name="Brown T."/>
            <person name="Elewa A."/>
            <person name="Iarovenko S."/>
            <person name="Subramanian E."/>
            <person name="Araus A.J."/>
            <person name="Petzold A."/>
            <person name="Susuki M."/>
            <person name="Suzuki K.-i.T."/>
            <person name="Hayashi T."/>
            <person name="Toyoda A."/>
            <person name="Oliveira C."/>
            <person name="Osipova E."/>
            <person name="Leigh N.D."/>
            <person name="Simon A."/>
            <person name="Yun M.H."/>
        </authorList>
    </citation>
    <scope>NUCLEOTIDE SEQUENCE</scope>
    <source>
        <strain evidence="1">20211129_DDA</strain>
        <tissue evidence="1">Liver</tissue>
    </source>
</reference>